<evidence type="ECO:0000256" key="4">
    <source>
        <dbReference type="PIRSR" id="PIRSR600542-1"/>
    </source>
</evidence>
<evidence type="ECO:0000256" key="3">
    <source>
        <dbReference type="ARBA" id="ARBA00023315"/>
    </source>
</evidence>
<dbReference type="PROSITE" id="PS00439">
    <property type="entry name" value="ACYLTRANSF_C_1"/>
    <property type="match status" value="1"/>
</dbReference>
<dbReference type="Gene3D" id="3.30.559.10">
    <property type="entry name" value="Chloramphenicol acetyltransferase-like domain"/>
    <property type="match status" value="1"/>
</dbReference>
<dbReference type="GO" id="GO:0016746">
    <property type="term" value="F:acyltransferase activity"/>
    <property type="evidence" value="ECO:0007669"/>
    <property type="project" value="UniProtKB-KW"/>
</dbReference>
<evidence type="ECO:0000256" key="1">
    <source>
        <dbReference type="ARBA" id="ARBA00005232"/>
    </source>
</evidence>
<accession>A0A450UKJ3</accession>
<sequence length="647" mass="71756">MMYRLQTSLPRLPVPPIGQTIEQYLRAVRPLVPARQFAATRQKALAFLGSNTAKRLHAHIERNAADPAVRNWLRRWRDEQFLLDRNPPGIFLSPVFAFTMSPVSGHNDQATRAAAVTYAAAVFFADLRAESLPVDRRRGKPLCMNDYRFFMGAARIPALGRDIMVSHFTHGAYGVPHHIVVMCGGRIFRMEVFTRDGQPVPATALHAAFQQIRDMVDNSSSASDTTRASHAFGAMTFLHRDQWAAARGHLIRSSGVNRLALHTIESALFVVSLDDTAPRTHTGEALHHLIHGLPLPSMAQNPGDTPNAARARAQLAAVPPTDFPIPVNRWWDKTLQIHVARNGHAGLTFEHSVVDSLPPLRLCEYVRKCDTEQNSPVAREGSHDPTTFSELRLEADARLSAAVESGSRALKETLQRLDLSAPRIETFGSQHLKSLDVSPDAFVQMGFQVAFQKVRGFVPSTWESVTIRAFLHGWNEGLLVANETSQRFVEAFNVMKRQGDPGYQTLTRVAELLRQACAEHSRSAARARTGNGFYHHLHGLLYAAREQGIALPELFTDASFHTFSTITLSTTHPLPTPGIDGIGFGPVSERCIGVGYFVFENEIILGVSSWREKGRAPFHSAFNDSAQFTAVLAETLRDMRRVLEAVK</sequence>
<dbReference type="EMBL" id="CAADFH010000028">
    <property type="protein sequence ID" value="VFJ93051.1"/>
    <property type="molecule type" value="Genomic_DNA"/>
</dbReference>
<keyword evidence="2 6" id="KW-0808">Transferase</keyword>
<evidence type="ECO:0000259" key="5">
    <source>
        <dbReference type="Pfam" id="PF00755"/>
    </source>
</evidence>
<dbReference type="AlphaFoldDB" id="A0A450UKJ3"/>
<keyword evidence="3 6" id="KW-0012">Acyltransferase</keyword>
<dbReference type="InterPro" id="IPR042231">
    <property type="entry name" value="Cho/carn_acyl_trans_2"/>
</dbReference>
<gene>
    <name evidence="6" type="ORF">BECKLFY1418A_GA0070994_102812</name>
</gene>
<reference evidence="6" key="1">
    <citation type="submission" date="2019-02" db="EMBL/GenBank/DDBJ databases">
        <authorList>
            <person name="Gruber-Vodicka R. H."/>
            <person name="Seah K. B. B."/>
        </authorList>
    </citation>
    <scope>NUCLEOTIDE SEQUENCE</scope>
    <source>
        <strain evidence="6">BECK_M6</strain>
    </source>
</reference>
<protein>
    <submittedName>
        <fullName evidence="6">Choline/Carnitine o-acyltransferase</fullName>
    </submittedName>
</protein>
<dbReference type="Pfam" id="PF00755">
    <property type="entry name" value="Carn_acyltransf"/>
    <property type="match status" value="1"/>
</dbReference>
<feature type="active site" description="Proton acceptor" evidence="4">
    <location>
        <position position="351"/>
    </location>
</feature>
<dbReference type="Gene3D" id="3.30.559.70">
    <property type="entry name" value="Choline/Carnitine o-acyltransferase, domain 2"/>
    <property type="match status" value="1"/>
</dbReference>
<proteinExistence type="inferred from homology"/>
<comment type="similarity">
    <text evidence="1">Belongs to the carnitine/choline acetyltransferase family.</text>
</comment>
<dbReference type="PANTHER" id="PTHR22589">
    <property type="entry name" value="CARNITINE O-ACYLTRANSFERASE"/>
    <property type="match status" value="1"/>
</dbReference>
<feature type="domain" description="Choline/carnitine acyltransferase" evidence="5">
    <location>
        <begin position="12"/>
        <end position="613"/>
    </location>
</feature>
<organism evidence="6">
    <name type="scientific">Candidatus Kentrum sp. LFY</name>
    <dbReference type="NCBI Taxonomy" id="2126342"/>
    <lineage>
        <taxon>Bacteria</taxon>
        <taxon>Pseudomonadati</taxon>
        <taxon>Pseudomonadota</taxon>
        <taxon>Gammaproteobacteria</taxon>
        <taxon>Candidatus Kentrum</taxon>
    </lineage>
</organism>
<evidence type="ECO:0000256" key="2">
    <source>
        <dbReference type="ARBA" id="ARBA00022679"/>
    </source>
</evidence>
<dbReference type="InterPro" id="IPR023213">
    <property type="entry name" value="CAT-like_dom_sf"/>
</dbReference>
<dbReference type="SUPFAM" id="SSF52777">
    <property type="entry name" value="CoA-dependent acyltransferases"/>
    <property type="match status" value="2"/>
</dbReference>
<name>A0A450UKJ3_9GAMM</name>
<evidence type="ECO:0000313" key="6">
    <source>
        <dbReference type="EMBL" id="VFJ93051.1"/>
    </source>
</evidence>
<dbReference type="InterPro" id="IPR000542">
    <property type="entry name" value="Carn_acyl_trans"/>
</dbReference>
<dbReference type="InterPro" id="IPR039551">
    <property type="entry name" value="Cho/carn_acyl_trans"/>
</dbReference>